<evidence type="ECO:0000313" key="9">
    <source>
        <dbReference type="Proteomes" id="UP000250140"/>
    </source>
</evidence>
<evidence type="ECO:0000256" key="7">
    <source>
        <dbReference type="RuleBase" id="RU003909"/>
    </source>
</evidence>
<dbReference type="InterPro" id="IPR005455">
    <property type="entry name" value="PFN_euk"/>
</dbReference>
<dbReference type="PANTHER" id="PTHR11604:SF0">
    <property type="entry name" value="PROFILIN"/>
    <property type="match status" value="1"/>
</dbReference>
<dbReference type="PRINTS" id="PR01640">
    <property type="entry name" value="PROFILINPLNT"/>
</dbReference>
<dbReference type="GO" id="GO:0005856">
    <property type="term" value="C:cytoskeleton"/>
    <property type="evidence" value="ECO:0007669"/>
    <property type="project" value="UniProtKB-SubCell"/>
</dbReference>
<evidence type="ECO:0000256" key="6">
    <source>
        <dbReference type="RuleBase" id="RU003908"/>
    </source>
</evidence>
<dbReference type="PROSITE" id="PS00414">
    <property type="entry name" value="PROFILIN"/>
    <property type="match status" value="1"/>
</dbReference>
<dbReference type="CDD" id="cd00148">
    <property type="entry name" value="PROF"/>
    <property type="match status" value="1"/>
</dbReference>
<protein>
    <recommendedName>
        <fullName evidence="7">Profilin</fullName>
    </recommendedName>
</protein>
<dbReference type="OrthoDB" id="421374at2759"/>
<dbReference type="PRINTS" id="PR00392">
    <property type="entry name" value="PROFILIN"/>
</dbReference>
<sequence length="130" mass="14021">MSWQAYVDQSLVGTGNIDKAIICDATGKTIWASTPGFSIPANERQIIVESFTDKGTVKHVVEKGVHINGEKYVTLDSTDDSLKAKKGKEGIVVIKTTQALLIGHHPADVQTTVAYSSVAELAEYLIKVGY</sequence>
<proteinExistence type="inferred from homology"/>
<dbReference type="SUPFAM" id="SSF55770">
    <property type="entry name" value="Profilin (actin-binding protein)"/>
    <property type="match status" value="1"/>
</dbReference>
<keyword evidence="9" id="KW-1185">Reference proteome</keyword>
<evidence type="ECO:0000313" key="8">
    <source>
        <dbReference type="EMBL" id="OCL05776.1"/>
    </source>
</evidence>
<dbReference type="GO" id="GO:0005938">
    <property type="term" value="C:cell cortex"/>
    <property type="evidence" value="ECO:0007669"/>
    <property type="project" value="TreeGrafter"/>
</dbReference>
<gene>
    <name evidence="8" type="ORF">AOQ84DRAFT_379258</name>
</gene>
<dbReference type="AlphaFoldDB" id="A0A8E2EVR6"/>
<dbReference type="EMBL" id="KV750210">
    <property type="protein sequence ID" value="OCL05776.1"/>
    <property type="molecule type" value="Genomic_DNA"/>
</dbReference>
<evidence type="ECO:0000256" key="1">
    <source>
        <dbReference type="ARBA" id="ARBA00004245"/>
    </source>
</evidence>
<dbReference type="Proteomes" id="UP000250140">
    <property type="component" value="Unassembled WGS sequence"/>
</dbReference>
<dbReference type="InterPro" id="IPR027310">
    <property type="entry name" value="Profilin_CS"/>
</dbReference>
<dbReference type="Gene3D" id="3.30.450.30">
    <property type="entry name" value="Dynein light chain 2a, cytoplasmic"/>
    <property type="match status" value="1"/>
</dbReference>
<dbReference type="Pfam" id="PF00235">
    <property type="entry name" value="Profilin"/>
    <property type="match status" value="1"/>
</dbReference>
<dbReference type="InterPro" id="IPR036140">
    <property type="entry name" value="PFN_sf"/>
</dbReference>
<dbReference type="InterPro" id="IPR048278">
    <property type="entry name" value="PFN"/>
</dbReference>
<evidence type="ECO:0000256" key="5">
    <source>
        <dbReference type="ARBA" id="ARBA00023212"/>
    </source>
</evidence>
<comment type="similarity">
    <text evidence="2 7">Belongs to the profilin family.</text>
</comment>
<evidence type="ECO:0000256" key="2">
    <source>
        <dbReference type="ARBA" id="ARBA00010058"/>
    </source>
</evidence>
<evidence type="ECO:0000256" key="3">
    <source>
        <dbReference type="ARBA" id="ARBA00022490"/>
    </source>
</evidence>
<comment type="subunit">
    <text evidence="6">Occurs in many kinds of cells as a complex with monomeric actin in a 1:1 ratio.</text>
</comment>
<dbReference type="PANTHER" id="PTHR11604">
    <property type="entry name" value="PROFILIN"/>
    <property type="match status" value="1"/>
</dbReference>
<comment type="subcellular location">
    <subcellularLocation>
        <location evidence="1">Cytoplasm</location>
        <location evidence="1">Cytoskeleton</location>
    </subcellularLocation>
</comment>
<dbReference type="GO" id="GO:0003785">
    <property type="term" value="F:actin monomer binding"/>
    <property type="evidence" value="ECO:0007669"/>
    <property type="project" value="TreeGrafter"/>
</dbReference>
<keyword evidence="5 6" id="KW-0206">Cytoskeleton</keyword>
<comment type="function">
    <text evidence="6">Binds to actin and affects the structure of the cytoskeleton. At high concentrations, profilin prevents the polymerization of actin, whereas it enhances it at low concentrations.</text>
</comment>
<evidence type="ECO:0000256" key="4">
    <source>
        <dbReference type="ARBA" id="ARBA00023203"/>
    </source>
</evidence>
<dbReference type="SMART" id="SM00392">
    <property type="entry name" value="PROF"/>
    <property type="match status" value="1"/>
</dbReference>
<keyword evidence="3" id="KW-0963">Cytoplasm</keyword>
<accession>A0A8E2EVR6</accession>
<keyword evidence="4 7" id="KW-0009">Actin-binding</keyword>
<organism evidence="8 9">
    <name type="scientific">Glonium stellatum</name>
    <dbReference type="NCBI Taxonomy" id="574774"/>
    <lineage>
        <taxon>Eukaryota</taxon>
        <taxon>Fungi</taxon>
        <taxon>Dikarya</taxon>
        <taxon>Ascomycota</taxon>
        <taxon>Pezizomycotina</taxon>
        <taxon>Dothideomycetes</taxon>
        <taxon>Pleosporomycetidae</taxon>
        <taxon>Gloniales</taxon>
        <taxon>Gloniaceae</taxon>
        <taxon>Glonium</taxon>
    </lineage>
</organism>
<name>A0A8E2EVR6_9PEZI</name>
<reference evidence="8 9" key="1">
    <citation type="journal article" date="2016" name="Nat. Commun.">
        <title>Ectomycorrhizal ecology is imprinted in the genome of the dominant symbiotic fungus Cenococcum geophilum.</title>
        <authorList>
            <consortium name="DOE Joint Genome Institute"/>
            <person name="Peter M."/>
            <person name="Kohler A."/>
            <person name="Ohm R.A."/>
            <person name="Kuo A."/>
            <person name="Krutzmann J."/>
            <person name="Morin E."/>
            <person name="Arend M."/>
            <person name="Barry K.W."/>
            <person name="Binder M."/>
            <person name="Choi C."/>
            <person name="Clum A."/>
            <person name="Copeland A."/>
            <person name="Grisel N."/>
            <person name="Haridas S."/>
            <person name="Kipfer T."/>
            <person name="LaButti K."/>
            <person name="Lindquist E."/>
            <person name="Lipzen A."/>
            <person name="Maire R."/>
            <person name="Meier B."/>
            <person name="Mihaltcheva S."/>
            <person name="Molinier V."/>
            <person name="Murat C."/>
            <person name="Poggeler S."/>
            <person name="Quandt C.A."/>
            <person name="Sperisen C."/>
            <person name="Tritt A."/>
            <person name="Tisserant E."/>
            <person name="Crous P.W."/>
            <person name="Henrissat B."/>
            <person name="Nehls U."/>
            <person name="Egli S."/>
            <person name="Spatafora J.W."/>
            <person name="Grigoriev I.V."/>
            <person name="Martin F.M."/>
        </authorList>
    </citation>
    <scope>NUCLEOTIDE SEQUENCE [LARGE SCALE GENOMIC DNA]</scope>
    <source>
        <strain evidence="8 9">CBS 207.34</strain>
    </source>
</reference>